<name>A0A1G5SJS5_9PROT</name>
<dbReference type="InterPro" id="IPR046037">
    <property type="entry name" value="DUF5995"/>
</dbReference>
<dbReference type="AlphaFoldDB" id="A0A1G5SJS5"/>
<protein>
    <submittedName>
        <fullName evidence="1">Uncharacterized protein</fullName>
    </submittedName>
</protein>
<dbReference type="STRING" id="51642.NSMM_80009"/>
<dbReference type="EMBL" id="FMWO01000091">
    <property type="protein sequence ID" value="SCZ86791.1"/>
    <property type="molecule type" value="Genomic_DNA"/>
</dbReference>
<proteinExistence type="predicted"/>
<accession>A0A1G5SJS5</accession>
<keyword evidence="2" id="KW-1185">Reference proteome</keyword>
<reference evidence="1 2" key="1">
    <citation type="submission" date="2016-10" db="EMBL/GenBank/DDBJ databases">
        <authorList>
            <person name="de Groot N.N."/>
        </authorList>
    </citation>
    <scope>NUCLEOTIDE SEQUENCE [LARGE SCALE GENOMIC DNA]</scope>
    <source>
        <strain evidence="1">1</strain>
    </source>
</reference>
<dbReference type="Proteomes" id="UP000198729">
    <property type="component" value="Unassembled WGS sequence"/>
</dbReference>
<organism evidence="1 2">
    <name type="scientific">Nitrosomonas mobilis</name>
    <dbReference type="NCBI Taxonomy" id="51642"/>
    <lineage>
        <taxon>Bacteria</taxon>
        <taxon>Pseudomonadati</taxon>
        <taxon>Pseudomonadota</taxon>
        <taxon>Betaproteobacteria</taxon>
        <taxon>Nitrosomonadales</taxon>
        <taxon>Nitrosomonadaceae</taxon>
        <taxon>Nitrosomonas</taxon>
    </lineage>
</organism>
<gene>
    <name evidence="1" type="ORF">NSMM_80009</name>
</gene>
<dbReference type="RefSeq" id="WP_245654807.1">
    <property type="nucleotide sequence ID" value="NZ_FMWO01000091.1"/>
</dbReference>
<evidence type="ECO:0000313" key="2">
    <source>
        <dbReference type="Proteomes" id="UP000198729"/>
    </source>
</evidence>
<evidence type="ECO:0000313" key="1">
    <source>
        <dbReference type="EMBL" id="SCZ86791.1"/>
    </source>
</evidence>
<dbReference type="Pfam" id="PF19458">
    <property type="entry name" value="DUF5995"/>
    <property type="match status" value="1"/>
</dbReference>
<sequence>MSATRFPASIATPARTIDEVAHQLTAIIEWSKQNNSRTGYFAALYRKVIIQAKKGIEEGLFDDGPRIERLDVIFANRYLQACYQYQTGQTPTQSWVRAFDETGHWWPIVLQHLLLGMNAHINLDLGIAVAETVPPRELPDLKSDFDKINQILASLVGDVQNELAEIWPMLRLLNRYLGSAETTLINFSMAKARDAAWSFAETLSPLTLEQRQQEIADKDEAIALFSSVISHPGFTASFINKIIRLGERGTTRQHIEILE</sequence>